<gene>
    <name evidence="2" type="ORF">ACFQ2S_18360</name>
</gene>
<evidence type="ECO:0000313" key="3">
    <source>
        <dbReference type="Proteomes" id="UP001597108"/>
    </source>
</evidence>
<reference evidence="3" key="1">
    <citation type="journal article" date="2019" name="Int. J. Syst. Evol. Microbiol.">
        <title>The Global Catalogue of Microorganisms (GCM) 10K type strain sequencing project: providing services to taxonomists for standard genome sequencing and annotation.</title>
        <authorList>
            <consortium name="The Broad Institute Genomics Platform"/>
            <consortium name="The Broad Institute Genome Sequencing Center for Infectious Disease"/>
            <person name="Wu L."/>
            <person name="Ma J."/>
        </authorList>
    </citation>
    <scope>NUCLEOTIDE SEQUENCE [LARGE SCALE GENOMIC DNA]</scope>
    <source>
        <strain evidence="3">CCUG 60524</strain>
    </source>
</reference>
<feature type="non-terminal residue" evidence="2">
    <location>
        <position position="1"/>
    </location>
</feature>
<name>A0ABW3IUC0_9RHOB</name>
<sequence length="73" mass="7901">WNQGGSCTNNQTGPVRSGSPEARSSRHAAAELAPLSDRLAIDEMVGENIVMSEYAEEQYAADHTERSNHSDPT</sequence>
<dbReference type="RefSeq" id="WP_386076702.1">
    <property type="nucleotide sequence ID" value="NZ_JBHTJT010000045.1"/>
</dbReference>
<dbReference type="EMBL" id="JBHTJT010000045">
    <property type="protein sequence ID" value="MFD0981601.1"/>
    <property type="molecule type" value="Genomic_DNA"/>
</dbReference>
<proteinExistence type="predicted"/>
<evidence type="ECO:0000313" key="2">
    <source>
        <dbReference type="EMBL" id="MFD0981601.1"/>
    </source>
</evidence>
<accession>A0ABW3IUC0</accession>
<organism evidence="2 3">
    <name type="scientific">Tropicimonas aquimaris</name>
    <dbReference type="NCBI Taxonomy" id="914152"/>
    <lineage>
        <taxon>Bacteria</taxon>
        <taxon>Pseudomonadati</taxon>
        <taxon>Pseudomonadota</taxon>
        <taxon>Alphaproteobacteria</taxon>
        <taxon>Rhodobacterales</taxon>
        <taxon>Roseobacteraceae</taxon>
        <taxon>Tropicimonas</taxon>
    </lineage>
</organism>
<feature type="region of interest" description="Disordered" evidence="1">
    <location>
        <begin position="1"/>
        <end position="30"/>
    </location>
</feature>
<evidence type="ECO:0000256" key="1">
    <source>
        <dbReference type="SAM" id="MobiDB-lite"/>
    </source>
</evidence>
<protein>
    <submittedName>
        <fullName evidence="2">Uncharacterized protein</fullName>
    </submittedName>
</protein>
<dbReference type="Proteomes" id="UP001597108">
    <property type="component" value="Unassembled WGS sequence"/>
</dbReference>
<feature type="compositionally biased region" description="Polar residues" evidence="1">
    <location>
        <begin position="1"/>
        <end position="14"/>
    </location>
</feature>
<comment type="caution">
    <text evidence="2">The sequence shown here is derived from an EMBL/GenBank/DDBJ whole genome shotgun (WGS) entry which is preliminary data.</text>
</comment>
<keyword evidence="3" id="KW-1185">Reference proteome</keyword>